<dbReference type="EMBL" id="LT607751">
    <property type="protein sequence ID" value="SCG54866.1"/>
    <property type="molecule type" value="Genomic_DNA"/>
</dbReference>
<feature type="transmembrane region" description="Helical" evidence="1">
    <location>
        <begin position="226"/>
        <end position="245"/>
    </location>
</feature>
<dbReference type="AlphaFoldDB" id="A0A1C5IAU4"/>
<gene>
    <name evidence="2" type="ORF">GA0074704_3094</name>
</gene>
<feature type="transmembrane region" description="Helical" evidence="1">
    <location>
        <begin position="317"/>
        <end position="338"/>
    </location>
</feature>
<dbReference type="PANTHER" id="PTHR36840:SF1">
    <property type="entry name" value="BLL5714 PROTEIN"/>
    <property type="match status" value="1"/>
</dbReference>
<feature type="transmembrane region" description="Helical" evidence="1">
    <location>
        <begin position="73"/>
        <end position="91"/>
    </location>
</feature>
<feature type="transmembrane region" description="Helical" evidence="1">
    <location>
        <begin position="12"/>
        <end position="35"/>
    </location>
</feature>
<feature type="transmembrane region" description="Helical" evidence="1">
    <location>
        <begin position="200"/>
        <end position="220"/>
    </location>
</feature>
<protein>
    <submittedName>
        <fullName evidence="2">Low temperature requirement protein LtrA</fullName>
    </submittedName>
</protein>
<proteinExistence type="predicted"/>
<dbReference type="InterPro" id="IPR010640">
    <property type="entry name" value="Low_temperature_requirement_A"/>
</dbReference>
<keyword evidence="1" id="KW-0472">Membrane</keyword>
<feature type="transmembrane region" description="Helical" evidence="1">
    <location>
        <begin position="103"/>
        <end position="124"/>
    </location>
</feature>
<evidence type="ECO:0000256" key="1">
    <source>
        <dbReference type="SAM" id="Phobius"/>
    </source>
</evidence>
<keyword evidence="1" id="KW-1133">Transmembrane helix</keyword>
<dbReference type="Proteomes" id="UP000198210">
    <property type="component" value="Chromosome I"/>
</dbReference>
<feature type="transmembrane region" description="Helical" evidence="1">
    <location>
        <begin position="41"/>
        <end position="61"/>
    </location>
</feature>
<dbReference type="Pfam" id="PF06772">
    <property type="entry name" value="LtrA"/>
    <property type="match status" value="1"/>
</dbReference>
<evidence type="ECO:0000313" key="2">
    <source>
        <dbReference type="EMBL" id="SCG54866.1"/>
    </source>
</evidence>
<feature type="transmembrane region" description="Helical" evidence="1">
    <location>
        <begin position="136"/>
        <end position="156"/>
    </location>
</feature>
<reference evidence="2 3" key="1">
    <citation type="submission" date="2016-06" db="EMBL/GenBank/DDBJ databases">
        <authorList>
            <person name="Kjaerup R.B."/>
            <person name="Dalgaard T.S."/>
            <person name="Juul-Madsen H.R."/>
        </authorList>
    </citation>
    <scope>NUCLEOTIDE SEQUENCE [LARGE SCALE GENOMIC DNA]</scope>
    <source>
        <strain evidence="2 3">DSM 45097</strain>
    </source>
</reference>
<keyword evidence="1" id="KW-0812">Transmembrane</keyword>
<sequence>MPPTPAARDHRAVPFEIFFDLVFVFALTRIMALMQPPTGPAMARALLLLVLLWLAWSSYAWLGNQTRLDVGGVRAGVLVAMAALFIAALVMPRSWTPAPGLDAPVLLALAYILLRSVHLALYHWVAAGQPDLRRRIRLFATVSLVSWAPLLLGALLGGTAQAVLWVVAFVVEVVGQRLSYALRGGWPLHSVAHFAERHGLVLIIALGESLAAAGVGAGRAVTAPPVLGAALLGLTVVVCLWSLYFDRAAPAGARALGAATGGRRDRMAADAYSQAHLLLIVGVIYLACGVEEVLAQVAEPYGGGHHGRRELSWPAAFALYGGVAIFLAGRLLFLRLSAGSVRPVQLVPAGAALALLPVARLLPAAGALVLLTLLVAAAAGYERLARAR</sequence>
<keyword evidence="3" id="KW-1185">Reference proteome</keyword>
<feature type="transmembrane region" description="Helical" evidence="1">
    <location>
        <begin position="358"/>
        <end position="381"/>
    </location>
</feature>
<dbReference type="RefSeq" id="WP_231926453.1">
    <property type="nucleotide sequence ID" value="NZ_JBHLYF010000028.1"/>
</dbReference>
<dbReference type="PANTHER" id="PTHR36840">
    <property type="entry name" value="BLL5714 PROTEIN"/>
    <property type="match status" value="1"/>
</dbReference>
<name>A0A1C5IAU4_9ACTN</name>
<accession>A0A1C5IAU4</accession>
<feature type="transmembrane region" description="Helical" evidence="1">
    <location>
        <begin position="162"/>
        <end position="180"/>
    </location>
</feature>
<evidence type="ECO:0000313" key="3">
    <source>
        <dbReference type="Proteomes" id="UP000198210"/>
    </source>
</evidence>
<organism evidence="2 3">
    <name type="scientific">Micromonospora siamensis</name>
    <dbReference type="NCBI Taxonomy" id="299152"/>
    <lineage>
        <taxon>Bacteria</taxon>
        <taxon>Bacillati</taxon>
        <taxon>Actinomycetota</taxon>
        <taxon>Actinomycetes</taxon>
        <taxon>Micromonosporales</taxon>
        <taxon>Micromonosporaceae</taxon>
        <taxon>Micromonospora</taxon>
    </lineage>
</organism>